<dbReference type="Proteomes" id="UP000249377">
    <property type="component" value="Unassembled WGS sequence"/>
</dbReference>
<protein>
    <submittedName>
        <fullName evidence="1">Uncharacterized protein</fullName>
    </submittedName>
</protein>
<reference evidence="1 2" key="1">
    <citation type="submission" date="2018-06" db="EMBL/GenBank/DDBJ databases">
        <title>Noncontiguous genome sequence of Ruminococcaceae bacterium ASD2818.</title>
        <authorList>
            <person name="Chaplin A.V."/>
            <person name="Sokolova S.R."/>
            <person name="Kochetkova T.O."/>
            <person name="Goltsov A.Y."/>
            <person name="Trofimov D.Y."/>
            <person name="Efimov B.A."/>
        </authorList>
    </citation>
    <scope>NUCLEOTIDE SEQUENCE [LARGE SCALE GENOMIC DNA]</scope>
    <source>
        <strain evidence="1 2">ASD2818</strain>
    </source>
</reference>
<evidence type="ECO:0000313" key="2">
    <source>
        <dbReference type="Proteomes" id="UP000249377"/>
    </source>
</evidence>
<gene>
    <name evidence="1" type="ORF">DPQ25_11435</name>
</gene>
<name>A0A328U9E5_9FIRM</name>
<keyword evidence="2" id="KW-1185">Reference proteome</keyword>
<dbReference type="EMBL" id="QLYR01000009">
    <property type="protein sequence ID" value="RAQ22745.1"/>
    <property type="molecule type" value="Genomic_DNA"/>
</dbReference>
<accession>A0A328U9E5</accession>
<proteinExistence type="predicted"/>
<sequence length="59" mass="6908">MSKGLCVEMLNPRAGFLRICYWNLWEGINFSDKEYKKNPDIFMKILQSSGRNAIILLKL</sequence>
<dbReference type="AlphaFoldDB" id="A0A328U9E5"/>
<organism evidence="1 2">
    <name type="scientific">Hydrogeniiclostridium mannosilyticum</name>
    <dbReference type="NCBI Taxonomy" id="2764322"/>
    <lineage>
        <taxon>Bacteria</taxon>
        <taxon>Bacillati</taxon>
        <taxon>Bacillota</taxon>
        <taxon>Clostridia</taxon>
        <taxon>Eubacteriales</taxon>
        <taxon>Acutalibacteraceae</taxon>
        <taxon>Hydrogeniiclostridium</taxon>
    </lineage>
</organism>
<comment type="caution">
    <text evidence="1">The sequence shown here is derived from an EMBL/GenBank/DDBJ whole genome shotgun (WGS) entry which is preliminary data.</text>
</comment>
<evidence type="ECO:0000313" key="1">
    <source>
        <dbReference type="EMBL" id="RAQ22745.1"/>
    </source>
</evidence>